<protein>
    <submittedName>
        <fullName evidence="1">Unnamed protein product</fullName>
    </submittedName>
</protein>
<accession>A0ACB5SXF8</accession>
<organism evidence="1 2">
    <name type="scientific">Ambrosiozyma monospora</name>
    <name type="common">Yeast</name>
    <name type="synonym">Endomycopsis monosporus</name>
    <dbReference type="NCBI Taxonomy" id="43982"/>
    <lineage>
        <taxon>Eukaryota</taxon>
        <taxon>Fungi</taxon>
        <taxon>Dikarya</taxon>
        <taxon>Ascomycota</taxon>
        <taxon>Saccharomycotina</taxon>
        <taxon>Pichiomycetes</taxon>
        <taxon>Pichiales</taxon>
        <taxon>Pichiaceae</taxon>
        <taxon>Ambrosiozyma</taxon>
    </lineage>
</organism>
<gene>
    <name evidence="1" type="ORF">Amon02_000241900</name>
</gene>
<evidence type="ECO:0000313" key="1">
    <source>
        <dbReference type="EMBL" id="GME76041.1"/>
    </source>
</evidence>
<dbReference type="EMBL" id="BSXS01001390">
    <property type="protein sequence ID" value="GME76041.1"/>
    <property type="molecule type" value="Genomic_DNA"/>
</dbReference>
<sequence length="128" mass="13912">MTTDKPSDKQTETGFANQSDAKSQQPGNTDAPNSKTMKPSESSGTLLYGPQSNPYLYSTEMEIETNDTPDSPPPPPSTPIGSPLPDPSASYYIRHQAYGYVDNVNYSIVCEIHGSGPDDNFEDVDFND</sequence>
<evidence type="ECO:0000313" key="2">
    <source>
        <dbReference type="Proteomes" id="UP001165064"/>
    </source>
</evidence>
<reference evidence="1" key="1">
    <citation type="submission" date="2023-04" db="EMBL/GenBank/DDBJ databases">
        <title>Ambrosiozyma monospora NBRC 10751.</title>
        <authorList>
            <person name="Ichikawa N."/>
            <person name="Sato H."/>
            <person name="Tonouchi N."/>
        </authorList>
    </citation>
    <scope>NUCLEOTIDE SEQUENCE</scope>
    <source>
        <strain evidence="1">NBRC 10751</strain>
    </source>
</reference>
<keyword evidence="2" id="KW-1185">Reference proteome</keyword>
<dbReference type="Proteomes" id="UP001165064">
    <property type="component" value="Unassembled WGS sequence"/>
</dbReference>
<name>A0ACB5SXF8_AMBMO</name>
<proteinExistence type="predicted"/>
<comment type="caution">
    <text evidence="1">The sequence shown here is derived from an EMBL/GenBank/DDBJ whole genome shotgun (WGS) entry which is preliminary data.</text>
</comment>